<organism evidence="2 3">
    <name type="scientific">Neolentinus lepideus HHB14362 ss-1</name>
    <dbReference type="NCBI Taxonomy" id="1314782"/>
    <lineage>
        <taxon>Eukaryota</taxon>
        <taxon>Fungi</taxon>
        <taxon>Dikarya</taxon>
        <taxon>Basidiomycota</taxon>
        <taxon>Agaricomycotina</taxon>
        <taxon>Agaricomycetes</taxon>
        <taxon>Gloeophyllales</taxon>
        <taxon>Gloeophyllaceae</taxon>
        <taxon>Neolentinus</taxon>
    </lineage>
</organism>
<dbReference type="Proteomes" id="UP000076761">
    <property type="component" value="Unassembled WGS sequence"/>
</dbReference>
<evidence type="ECO:0000313" key="3">
    <source>
        <dbReference type="Proteomes" id="UP000076761"/>
    </source>
</evidence>
<feature type="compositionally biased region" description="Acidic residues" evidence="1">
    <location>
        <begin position="136"/>
        <end position="145"/>
    </location>
</feature>
<dbReference type="AlphaFoldDB" id="A0A165SFC0"/>
<sequence>MLDVFKIKPFDLESVFASWTDAPIFNGDPKKDKPVDAWLDQIKEGCIERKVPEEYWYEVAQHYLGPAAKARLDAFKKVLYQMNGGSHRWTWKQFRAAMTNMGWEIDPAVTETVEVKAKPFSSWFTVKRKKSTALTDEPEDMDDDQAPLPPKKTPPRSKTAPVASTSSEPAKPPAPVRAATLGFLPVRRNSKSGNAPNDTPDPKPDPKALVKPELVKAMSDTVVETMKHLAPSKAKTIDTVASDPNTEAVVTTIAHAPVWLIQASSAIEMLTKEHPHTMSALAAILITAGSIPALPAVAASPMAPILASHAAQAIGSIAVGLGTLLKASQNGQVQSTPGSSSSSK</sequence>
<feature type="region of interest" description="Disordered" evidence="1">
    <location>
        <begin position="131"/>
        <end position="210"/>
    </location>
</feature>
<accession>A0A165SFC0</accession>
<proteinExistence type="predicted"/>
<name>A0A165SFC0_9AGAM</name>
<gene>
    <name evidence="2" type="ORF">NEOLEDRAFT_1156536</name>
</gene>
<evidence type="ECO:0000256" key="1">
    <source>
        <dbReference type="SAM" id="MobiDB-lite"/>
    </source>
</evidence>
<dbReference type="EMBL" id="KV425574">
    <property type="protein sequence ID" value="KZT25074.1"/>
    <property type="molecule type" value="Genomic_DNA"/>
</dbReference>
<dbReference type="STRING" id="1314782.A0A165SFC0"/>
<reference evidence="2 3" key="1">
    <citation type="journal article" date="2016" name="Mol. Biol. Evol.">
        <title>Comparative Genomics of Early-Diverging Mushroom-Forming Fungi Provides Insights into the Origins of Lignocellulose Decay Capabilities.</title>
        <authorList>
            <person name="Nagy L.G."/>
            <person name="Riley R."/>
            <person name="Tritt A."/>
            <person name="Adam C."/>
            <person name="Daum C."/>
            <person name="Floudas D."/>
            <person name="Sun H."/>
            <person name="Yadav J.S."/>
            <person name="Pangilinan J."/>
            <person name="Larsson K.H."/>
            <person name="Matsuura K."/>
            <person name="Barry K."/>
            <person name="Labutti K."/>
            <person name="Kuo R."/>
            <person name="Ohm R.A."/>
            <person name="Bhattacharya S.S."/>
            <person name="Shirouzu T."/>
            <person name="Yoshinaga Y."/>
            <person name="Martin F.M."/>
            <person name="Grigoriev I.V."/>
            <person name="Hibbett D.S."/>
        </authorList>
    </citation>
    <scope>NUCLEOTIDE SEQUENCE [LARGE SCALE GENOMIC DNA]</scope>
    <source>
        <strain evidence="2 3">HHB14362 ss-1</strain>
    </source>
</reference>
<dbReference type="InParanoid" id="A0A165SFC0"/>
<dbReference type="OrthoDB" id="3250110at2759"/>
<keyword evidence="3" id="KW-1185">Reference proteome</keyword>
<protein>
    <submittedName>
        <fullName evidence="2">Uncharacterized protein</fullName>
    </submittedName>
</protein>
<feature type="compositionally biased region" description="Basic and acidic residues" evidence="1">
    <location>
        <begin position="200"/>
        <end position="210"/>
    </location>
</feature>
<evidence type="ECO:0000313" key="2">
    <source>
        <dbReference type="EMBL" id="KZT25074.1"/>
    </source>
</evidence>